<evidence type="ECO:0000313" key="6">
    <source>
        <dbReference type="EMBL" id="QGX86669.1"/>
    </source>
</evidence>
<evidence type="ECO:0000256" key="5">
    <source>
        <dbReference type="SAM" id="Phobius"/>
    </source>
</evidence>
<feature type="transmembrane region" description="Helical" evidence="5">
    <location>
        <begin position="79"/>
        <end position="107"/>
    </location>
</feature>
<keyword evidence="2 5" id="KW-0812">Transmembrane</keyword>
<organism evidence="6">
    <name type="scientific">Chloroidium sp. UTEX 3077</name>
    <dbReference type="NCBI Taxonomy" id="2686440"/>
    <lineage>
        <taxon>Eukaryota</taxon>
        <taxon>Viridiplantae</taxon>
        <taxon>Chlorophyta</taxon>
        <taxon>core chlorophytes</taxon>
        <taxon>Trebouxiophyceae</taxon>
        <taxon>Watanabeales</taxon>
        <taxon>Watanabeaceae</taxon>
        <taxon>Chloroidium</taxon>
    </lineage>
</organism>
<evidence type="ECO:0000256" key="3">
    <source>
        <dbReference type="ARBA" id="ARBA00022989"/>
    </source>
</evidence>
<evidence type="ECO:0000256" key="4">
    <source>
        <dbReference type="ARBA" id="ARBA00023136"/>
    </source>
</evidence>
<keyword evidence="3 5" id="KW-1133">Transmembrane helix</keyword>
<dbReference type="InterPro" id="IPR002033">
    <property type="entry name" value="TatC"/>
</dbReference>
<gene>
    <name evidence="6" type="primary">TatC</name>
</gene>
<proteinExistence type="predicted"/>
<sequence length="276" mass="31739">MPQNFSSKNPKMSKRIKYEAYTKEIKKRFGYIITSFLFSLSICYYKATQLVFLFTSSCYTKSSLEPKINFIFTDVREAFSATLLICVVFSLFSLSLFVIYSSVCFFLPCWFLYERSGKLLIVCASFCSFIFYTLWIHLFIIPKVCDFFFAFQVQDIDCFSLLVEPRILSYVSWEVWFLVFASFIYALVCFLLFLITSGKINLAFWSKNRKSRIFSSGLLAALVSPPEFLSQLSLSLGLFVLCELIVFFAFLYSSFANKGGSKALLGCSNHLNSTNL</sequence>
<feature type="transmembrane region" description="Helical" evidence="5">
    <location>
        <begin position="29"/>
        <end position="47"/>
    </location>
</feature>
<protein>
    <submittedName>
        <fullName evidence="6">SecY-independent transporter protein</fullName>
    </submittedName>
</protein>
<feature type="transmembrane region" description="Helical" evidence="5">
    <location>
        <begin position="232"/>
        <end position="252"/>
    </location>
</feature>
<dbReference type="EMBL" id="MN646686">
    <property type="protein sequence ID" value="QGX86669.1"/>
    <property type="molecule type" value="Genomic_DNA"/>
</dbReference>
<name>A0A6B9ERP0_9CHLO</name>
<accession>A0A6B9ERP0</accession>
<feature type="transmembrane region" description="Helical" evidence="5">
    <location>
        <begin position="119"/>
        <end position="141"/>
    </location>
</feature>
<evidence type="ECO:0000256" key="1">
    <source>
        <dbReference type="ARBA" id="ARBA00004141"/>
    </source>
</evidence>
<reference evidence="6" key="1">
    <citation type="submission" date="2019-11" db="EMBL/GenBank/DDBJ databases">
        <title>Complete Mitochondrial Genome of Chloroidium sp. UTEX 3077.</title>
        <authorList>
            <person name="Zhang H."/>
        </authorList>
    </citation>
    <scope>NUCLEOTIDE SEQUENCE</scope>
</reference>
<dbReference type="GO" id="GO:0016020">
    <property type="term" value="C:membrane"/>
    <property type="evidence" value="ECO:0007669"/>
    <property type="project" value="UniProtKB-SubCell"/>
</dbReference>
<dbReference type="Pfam" id="PF00902">
    <property type="entry name" value="TatC"/>
    <property type="match status" value="1"/>
</dbReference>
<evidence type="ECO:0000256" key="2">
    <source>
        <dbReference type="ARBA" id="ARBA00022692"/>
    </source>
</evidence>
<feature type="transmembrane region" description="Helical" evidence="5">
    <location>
        <begin position="175"/>
        <end position="195"/>
    </location>
</feature>
<keyword evidence="6" id="KW-0496">Mitochondrion</keyword>
<comment type="subcellular location">
    <subcellularLocation>
        <location evidence="1">Membrane</location>
        <topology evidence="1">Multi-pass membrane protein</topology>
    </subcellularLocation>
</comment>
<keyword evidence="4 5" id="KW-0472">Membrane</keyword>
<dbReference type="AlphaFoldDB" id="A0A6B9ERP0"/>
<geneLocation type="mitochondrion" evidence="6"/>